<gene>
    <name evidence="1" type="ORF">TCIL3000_11_4680</name>
</gene>
<dbReference type="EMBL" id="HE575324">
    <property type="protein sequence ID" value="CCC95062.1"/>
    <property type="molecule type" value="Genomic_DNA"/>
</dbReference>
<dbReference type="SUPFAM" id="SSF48452">
    <property type="entry name" value="TPR-like"/>
    <property type="match status" value="1"/>
</dbReference>
<reference evidence="1" key="1">
    <citation type="journal article" date="2012" name="Proc. Natl. Acad. Sci. U.S.A.">
        <title>Antigenic diversity is generated by distinct evolutionary mechanisms in African trypanosome species.</title>
        <authorList>
            <person name="Jackson A.P."/>
            <person name="Berry A."/>
            <person name="Aslett M."/>
            <person name="Allison H.C."/>
            <person name="Burton P."/>
            <person name="Vavrova-Anderson J."/>
            <person name="Brown R."/>
            <person name="Browne H."/>
            <person name="Corton N."/>
            <person name="Hauser H."/>
            <person name="Gamble J."/>
            <person name="Gilderthorp R."/>
            <person name="Marcello L."/>
            <person name="McQuillan J."/>
            <person name="Otto T.D."/>
            <person name="Quail M.A."/>
            <person name="Sanders M.J."/>
            <person name="van Tonder A."/>
            <person name="Ginger M.L."/>
            <person name="Field M.C."/>
            <person name="Barry J.D."/>
            <person name="Hertz-Fowler C."/>
            <person name="Berriman M."/>
        </authorList>
    </citation>
    <scope>NUCLEOTIDE SEQUENCE</scope>
    <source>
        <strain evidence="1">IL3000</strain>
    </source>
</reference>
<dbReference type="VEuPathDB" id="TriTrypDB:TcIL3000.11.4680"/>
<name>G0V092_TRYCI</name>
<organism evidence="1">
    <name type="scientific">Trypanosoma congolense (strain IL3000)</name>
    <dbReference type="NCBI Taxonomy" id="1068625"/>
    <lineage>
        <taxon>Eukaryota</taxon>
        <taxon>Discoba</taxon>
        <taxon>Euglenozoa</taxon>
        <taxon>Kinetoplastea</taxon>
        <taxon>Metakinetoplastina</taxon>
        <taxon>Trypanosomatida</taxon>
        <taxon>Trypanosomatidae</taxon>
        <taxon>Trypanosoma</taxon>
        <taxon>Nannomonas</taxon>
    </lineage>
</organism>
<protein>
    <submittedName>
        <fullName evidence="1">Uncharacterized protein TCIL3000_11_4680</fullName>
    </submittedName>
</protein>
<evidence type="ECO:0000313" key="1">
    <source>
        <dbReference type="EMBL" id="CCC95062.1"/>
    </source>
</evidence>
<sequence>MSSALRSLREAVAHYEAGDPWSARGATEAALHAAQPNEHEPFAEALLLMANICAAEGDLVAAERYAATCSGYVDEHLGPQHSGAAVVRLNRAVFMLEGYRLAGSSDILLVEKAHALLIEAERFLTNVCGVNRLVLAEVLHNSGVCLSLLGRYVAALTAYMRSMQIRVRFKDAAGVTDLRLALTMEHVALLYRLMGGPKRQEAALLMEVVASTRRRLLGPQHPLWAAAVLAQGVIAAELGQRSRAQSFLHGASVALSSHYGEESPEAQYAVKLLVSVA</sequence>
<proteinExistence type="predicted"/>
<accession>G0V092</accession>
<dbReference type="InterPro" id="IPR011990">
    <property type="entry name" value="TPR-like_helical_dom_sf"/>
</dbReference>
<dbReference type="AlphaFoldDB" id="G0V092"/>
<dbReference type="Gene3D" id="1.25.40.10">
    <property type="entry name" value="Tetratricopeptide repeat domain"/>
    <property type="match status" value="1"/>
</dbReference>